<feature type="transmembrane region" description="Helical" evidence="5">
    <location>
        <begin position="12"/>
        <end position="36"/>
    </location>
</feature>
<dbReference type="Pfam" id="PF23489">
    <property type="entry name" value="V-ATPase_su_f"/>
    <property type="match status" value="1"/>
</dbReference>
<dbReference type="EMBL" id="LN483332">
    <property type="protein sequence ID" value="CED85572.1"/>
    <property type="molecule type" value="Genomic_DNA"/>
</dbReference>
<keyword evidence="3 5" id="KW-1133">Transmembrane helix</keyword>
<dbReference type="GO" id="GO:0016020">
    <property type="term" value="C:membrane"/>
    <property type="evidence" value="ECO:0007669"/>
    <property type="project" value="UniProtKB-SubCell"/>
</dbReference>
<reference evidence="6" key="1">
    <citation type="submission" date="2014-08" db="EMBL/GenBank/DDBJ databases">
        <authorList>
            <person name="Sharma Rahul"/>
            <person name="Thines Marco"/>
        </authorList>
    </citation>
    <scope>NUCLEOTIDE SEQUENCE</scope>
</reference>
<evidence type="ECO:0000256" key="4">
    <source>
        <dbReference type="ARBA" id="ARBA00023136"/>
    </source>
</evidence>
<evidence type="ECO:0000256" key="3">
    <source>
        <dbReference type="ARBA" id="ARBA00022989"/>
    </source>
</evidence>
<keyword evidence="4 5" id="KW-0472">Membrane</keyword>
<feature type="transmembrane region" description="Helical" evidence="5">
    <location>
        <begin position="56"/>
        <end position="77"/>
    </location>
</feature>
<accession>A0A0F7STR9</accession>
<evidence type="ECO:0000256" key="1">
    <source>
        <dbReference type="ARBA" id="ARBA00004370"/>
    </source>
</evidence>
<keyword evidence="2 5" id="KW-0812">Transmembrane</keyword>
<comment type="subcellular location">
    <subcellularLocation>
        <location evidence="1">Membrane</location>
    </subcellularLocation>
</comment>
<name>A0A0F7STR9_PHARH</name>
<sequence length="91" mass="9791">MINIRPVVSAPLAGCCSVLSVFGVIILCAVLPFGWFFDHNVEALMGSTKDPLDGHAVAVTCYTAAIIYVAFIVFCGCQMGIHNRYPRGVQL</sequence>
<proteinExistence type="predicted"/>
<dbReference type="InterPro" id="IPR056552">
    <property type="entry name" value="Ribonucl_Kappa"/>
</dbReference>
<evidence type="ECO:0000256" key="5">
    <source>
        <dbReference type="SAM" id="Phobius"/>
    </source>
</evidence>
<evidence type="ECO:0000313" key="6">
    <source>
        <dbReference type="EMBL" id="CED85572.1"/>
    </source>
</evidence>
<dbReference type="AlphaFoldDB" id="A0A0F7STR9"/>
<evidence type="ECO:0000256" key="2">
    <source>
        <dbReference type="ARBA" id="ARBA00022692"/>
    </source>
</evidence>
<organism evidence="6">
    <name type="scientific">Phaffia rhodozyma</name>
    <name type="common">Yeast</name>
    <name type="synonym">Xanthophyllomyces dendrorhous</name>
    <dbReference type="NCBI Taxonomy" id="264483"/>
    <lineage>
        <taxon>Eukaryota</taxon>
        <taxon>Fungi</taxon>
        <taxon>Dikarya</taxon>
        <taxon>Basidiomycota</taxon>
        <taxon>Agaricomycotina</taxon>
        <taxon>Tremellomycetes</taxon>
        <taxon>Cystofilobasidiales</taxon>
        <taxon>Mrakiaceae</taxon>
        <taxon>Phaffia</taxon>
    </lineage>
</organism>
<protein>
    <submittedName>
        <fullName evidence="6">Uncharacterized protein</fullName>
    </submittedName>
</protein>